<dbReference type="PROSITE" id="PS50850">
    <property type="entry name" value="MFS"/>
    <property type="match status" value="1"/>
</dbReference>
<feature type="transmembrane region" description="Helical" evidence="7">
    <location>
        <begin position="105"/>
        <end position="126"/>
    </location>
</feature>
<feature type="transmembrane region" description="Helical" evidence="7">
    <location>
        <begin position="266"/>
        <end position="288"/>
    </location>
</feature>
<evidence type="ECO:0000313" key="10">
    <source>
        <dbReference type="Proteomes" id="UP000184253"/>
    </source>
</evidence>
<dbReference type="PANTHER" id="PTHR43045:SF2">
    <property type="entry name" value="INNER MEMBRANE METABOLITE TRANSPORT PROTEIN YHJE"/>
    <property type="match status" value="1"/>
</dbReference>
<comment type="subcellular location">
    <subcellularLocation>
        <location evidence="1">Cell membrane</location>
        <topology evidence="1">Multi-pass membrane protein</topology>
    </subcellularLocation>
</comment>
<evidence type="ECO:0000256" key="5">
    <source>
        <dbReference type="ARBA" id="ARBA00022989"/>
    </source>
</evidence>
<dbReference type="Proteomes" id="UP000184253">
    <property type="component" value="Unassembled WGS sequence"/>
</dbReference>
<evidence type="ECO:0000256" key="2">
    <source>
        <dbReference type="ARBA" id="ARBA00022448"/>
    </source>
</evidence>
<reference evidence="9 10" key="1">
    <citation type="submission" date="2016-11" db="EMBL/GenBank/DDBJ databases">
        <authorList>
            <person name="Varghese N."/>
            <person name="Submissions S."/>
        </authorList>
    </citation>
    <scope>NUCLEOTIDE SEQUENCE [LARGE SCALE GENOMIC DNA]</scope>
    <source>
        <strain evidence="9 10">VTM4R57</strain>
    </source>
</reference>
<feature type="transmembrane region" description="Helical" evidence="7">
    <location>
        <begin position="409"/>
        <end position="429"/>
    </location>
</feature>
<feature type="transmembrane region" description="Helical" evidence="7">
    <location>
        <begin position="435"/>
        <end position="455"/>
    </location>
</feature>
<feature type="domain" description="Major facilitator superfamily (MFS) profile" evidence="8">
    <location>
        <begin position="32"/>
        <end position="460"/>
    </location>
</feature>
<dbReference type="CDD" id="cd17369">
    <property type="entry name" value="MFS_ShiA_like"/>
    <property type="match status" value="1"/>
</dbReference>
<accession>A0ABD7M5M6</accession>
<keyword evidence="2" id="KW-0813">Transport</keyword>
<evidence type="ECO:0000256" key="6">
    <source>
        <dbReference type="ARBA" id="ARBA00023136"/>
    </source>
</evidence>
<feature type="transmembrane region" description="Helical" evidence="7">
    <location>
        <begin position="212"/>
        <end position="233"/>
    </location>
</feature>
<dbReference type="RefSeq" id="WP_073115863.1">
    <property type="nucleotide sequence ID" value="NZ_CP101528.1"/>
</dbReference>
<feature type="transmembrane region" description="Helical" evidence="7">
    <location>
        <begin position="369"/>
        <end position="388"/>
    </location>
</feature>
<dbReference type="GO" id="GO:0005886">
    <property type="term" value="C:plasma membrane"/>
    <property type="evidence" value="ECO:0007669"/>
    <property type="project" value="UniProtKB-SubCell"/>
</dbReference>
<name>A0ABD7M5M6_MICLU</name>
<dbReference type="PANTHER" id="PTHR43045">
    <property type="entry name" value="SHIKIMATE TRANSPORTER"/>
    <property type="match status" value="1"/>
</dbReference>
<feature type="transmembrane region" description="Helical" evidence="7">
    <location>
        <begin position="170"/>
        <end position="192"/>
    </location>
</feature>
<dbReference type="InterPro" id="IPR020846">
    <property type="entry name" value="MFS_dom"/>
</dbReference>
<dbReference type="InterPro" id="IPR005829">
    <property type="entry name" value="Sugar_transporter_CS"/>
</dbReference>
<evidence type="ECO:0000256" key="4">
    <source>
        <dbReference type="ARBA" id="ARBA00022692"/>
    </source>
</evidence>
<dbReference type="AlphaFoldDB" id="A0ABD7M5M6"/>
<keyword evidence="6 7" id="KW-0472">Membrane</keyword>
<gene>
    <name evidence="9" type="ORF">SAMN04487849_10235</name>
</gene>
<evidence type="ECO:0000313" key="9">
    <source>
        <dbReference type="EMBL" id="SHL37100.1"/>
    </source>
</evidence>
<dbReference type="InterPro" id="IPR011701">
    <property type="entry name" value="MFS"/>
</dbReference>
<organism evidence="9 10">
    <name type="scientific">Micrococcus luteus</name>
    <name type="common">Micrococcus lysodeikticus</name>
    <dbReference type="NCBI Taxonomy" id="1270"/>
    <lineage>
        <taxon>Bacteria</taxon>
        <taxon>Bacillati</taxon>
        <taxon>Actinomycetota</taxon>
        <taxon>Actinomycetes</taxon>
        <taxon>Micrococcales</taxon>
        <taxon>Micrococcaceae</taxon>
        <taxon>Micrococcus</taxon>
    </lineage>
</organism>
<evidence type="ECO:0000259" key="8">
    <source>
        <dbReference type="PROSITE" id="PS50850"/>
    </source>
</evidence>
<feature type="transmembrane region" description="Helical" evidence="7">
    <location>
        <begin position="71"/>
        <end position="93"/>
    </location>
</feature>
<dbReference type="EMBL" id="FRCE01000002">
    <property type="protein sequence ID" value="SHL37100.1"/>
    <property type="molecule type" value="Genomic_DNA"/>
</dbReference>
<dbReference type="InterPro" id="IPR036259">
    <property type="entry name" value="MFS_trans_sf"/>
</dbReference>
<dbReference type="SUPFAM" id="SSF103473">
    <property type="entry name" value="MFS general substrate transporter"/>
    <property type="match status" value="1"/>
</dbReference>
<dbReference type="PROSITE" id="PS00216">
    <property type="entry name" value="SUGAR_TRANSPORT_1"/>
    <property type="match status" value="1"/>
</dbReference>
<keyword evidence="5 7" id="KW-1133">Transmembrane helix</keyword>
<evidence type="ECO:0000256" key="1">
    <source>
        <dbReference type="ARBA" id="ARBA00004651"/>
    </source>
</evidence>
<feature type="transmembrane region" description="Helical" evidence="7">
    <location>
        <begin position="308"/>
        <end position="329"/>
    </location>
</feature>
<feature type="transmembrane region" description="Helical" evidence="7">
    <location>
        <begin position="47"/>
        <end position="65"/>
    </location>
</feature>
<feature type="transmembrane region" description="Helical" evidence="7">
    <location>
        <begin position="336"/>
        <end position="357"/>
    </location>
</feature>
<sequence length="477" mass="51098">MSHSTPPANPGAPTDLTSDAVATAEEMPRSRVIIASLIGTSIEFYDFYAYATAAVSVFPLIFFAGGDDTALLASMATFGAAFFGRPIGAVLFGHLGDRIGRKATLIGALLTMGIATFLIGLLPTYYQIGLWAPAMLTILRFAQGLGLGGEWSGAALLATEYAKEGKRAQAAMWPQLGAPIGFLLANGLYLILVLASGHDSTNPDAAGAFLTWVWRLPFLLSIVMVAVGLYVRFRLEETPVFQRAVDNDQRVKAPLGEVFRRNWWELILGTFVMYATYVLFYLMTTWILSYAIGKPANGFLGVPYAEFLVLQLVGILFFAAFIPISGWLADRFGRKPTLLVVTALMVVFGLSFGLWLAPSAMGQGAGLNVPSMVAFLAVGMALMGLTFGPMSAVLPELFPTNTRYTGSGIAYNVSSIIGAAVTPFIAAWLVKGFGVSYVGYYLAAASVVTLIALALSPETRHTDLDTVTSARERRAAR</sequence>
<evidence type="ECO:0000256" key="7">
    <source>
        <dbReference type="SAM" id="Phobius"/>
    </source>
</evidence>
<protein>
    <submittedName>
        <fullName evidence="9">Predicted arabinose efflux permease, MFS family</fullName>
    </submittedName>
</protein>
<evidence type="ECO:0000256" key="3">
    <source>
        <dbReference type="ARBA" id="ARBA00022475"/>
    </source>
</evidence>
<proteinExistence type="predicted"/>
<comment type="caution">
    <text evidence="9">The sequence shown here is derived from an EMBL/GenBank/DDBJ whole genome shotgun (WGS) entry which is preliminary data.</text>
</comment>
<dbReference type="Gene3D" id="1.20.1250.20">
    <property type="entry name" value="MFS general substrate transporter like domains"/>
    <property type="match status" value="1"/>
</dbReference>
<dbReference type="Pfam" id="PF07690">
    <property type="entry name" value="MFS_1"/>
    <property type="match status" value="1"/>
</dbReference>
<keyword evidence="3" id="KW-1003">Cell membrane</keyword>
<keyword evidence="4 7" id="KW-0812">Transmembrane</keyword>